<dbReference type="RefSeq" id="WP_244469047.1">
    <property type="nucleotide sequence ID" value="NZ_CCAZ020000001.1"/>
</dbReference>
<dbReference type="AlphaFoldDB" id="A0A090N6U4"/>
<dbReference type="EMBL" id="CCAZ020000001">
    <property type="protein sequence ID" value="CEG07458.1"/>
    <property type="molecule type" value="Genomic_DNA"/>
</dbReference>
<dbReference type="InterPro" id="IPR012899">
    <property type="entry name" value="LTXXQ"/>
</dbReference>
<dbReference type="GO" id="GO:0042597">
    <property type="term" value="C:periplasmic space"/>
    <property type="evidence" value="ECO:0007669"/>
    <property type="project" value="InterPro"/>
</dbReference>
<protein>
    <submittedName>
        <fullName evidence="2">Uncharacterized protein</fullName>
    </submittedName>
</protein>
<dbReference type="Pfam" id="PF07813">
    <property type="entry name" value="LTXXQ"/>
    <property type="match status" value="1"/>
</dbReference>
<feature type="region of interest" description="Disordered" evidence="1">
    <location>
        <begin position="148"/>
        <end position="182"/>
    </location>
</feature>
<organism evidence="2 3">
    <name type="scientific">Afipia felis</name>
    <name type="common">Cat scratch disease bacillus</name>
    <dbReference type="NCBI Taxonomy" id="1035"/>
    <lineage>
        <taxon>Bacteria</taxon>
        <taxon>Pseudomonadati</taxon>
        <taxon>Pseudomonadota</taxon>
        <taxon>Alphaproteobacteria</taxon>
        <taxon>Hyphomicrobiales</taxon>
        <taxon>Nitrobacteraceae</taxon>
        <taxon>Afipia</taxon>
    </lineage>
</organism>
<keyword evidence="3" id="KW-1185">Reference proteome</keyword>
<proteinExistence type="predicted"/>
<sequence length="196" mass="21069">MKSAIGIIQPAMEKFYGLLNDDQKARLAAMSPREKQGGKGATSSDGSCGITSLSDAVAWPTDEINKRLQPSDAQKVKLTALQDATFKAADSLKATCRPSTALTPPARLAAASERLDALLGAVKSVHAALDDFYGTLSDEQKAQFEAIGPDRSGSQQASNEDAEDQPAQRRSRGRRHHRHGIHGVESVLRHIITIVR</sequence>
<dbReference type="STRING" id="1035.BN961_00848"/>
<accession>A0A090N6U4</accession>
<feature type="compositionally biased region" description="Basic residues" evidence="1">
    <location>
        <begin position="169"/>
        <end position="181"/>
    </location>
</feature>
<name>A0A090N6U4_AFIFE</name>
<dbReference type="Proteomes" id="UP000035762">
    <property type="component" value="Unassembled WGS sequence"/>
</dbReference>
<reference evidence="2 3" key="1">
    <citation type="journal article" date="2014" name="Genome Announc.">
        <title>Genome Sequence of Afipia felis Strain 76713, Isolated in Hospital Water Using an Amoeba Co-Culture Procedure.</title>
        <authorList>
            <person name="Benamar S."/>
            <person name="La Scola B."/>
            <person name="Croce O."/>
        </authorList>
    </citation>
    <scope>NUCLEOTIDE SEQUENCE [LARGE SCALE GENOMIC DNA]</scope>
    <source>
        <strain evidence="2 3">76713</strain>
    </source>
</reference>
<feature type="region of interest" description="Disordered" evidence="1">
    <location>
        <begin position="27"/>
        <end position="49"/>
    </location>
</feature>
<evidence type="ECO:0000313" key="3">
    <source>
        <dbReference type="Proteomes" id="UP000035762"/>
    </source>
</evidence>
<gene>
    <name evidence="2" type="ORF">BN961_00848</name>
</gene>
<comment type="caution">
    <text evidence="2">The sequence shown here is derived from an EMBL/GenBank/DDBJ whole genome shotgun (WGS) entry which is preliminary data.</text>
</comment>
<evidence type="ECO:0000313" key="2">
    <source>
        <dbReference type="EMBL" id="CEG07458.1"/>
    </source>
</evidence>
<evidence type="ECO:0000256" key="1">
    <source>
        <dbReference type="SAM" id="MobiDB-lite"/>
    </source>
</evidence>